<dbReference type="EMBL" id="PPFX01000020">
    <property type="protein sequence ID" value="PNU19988.1"/>
    <property type="molecule type" value="Genomic_DNA"/>
</dbReference>
<sequence length="413" mass="46414">MKVLVTDGSNRSALAAVRSLGRRGHDIFVAGSSPRTLASCSRFCRAAVQVPNPHWRGEDYVDEINTFVHKEGIDVILPMTDHSTQLLSAARACFPVGVVVACPDHDKVQAVSDKYRLFELARDLEVPIPKTIFLRGADGLRDVIDQIESYPVVVKPAFSRKKEGQSFLAASVSYADSREELESLYATERALRYPSLIQEKIEGPGTGLFTLFDRDRHLTLFSHQRLREKPPSGGASVVCRSVPLDEEMVEAARRLLSAVEWRGVAMVEFKRDLRDGKAKLMEINGRFWGSLQLAVTCGVDFPGLLVDFLNGKLMDHQPCDYRCGVRMKWFFGTLDHLLIRLRNSREQLHLPAAAPSKAGAVMDFLKIWEQDSSFDVSDPRDLGPFRFEAACWLRHAVGRRPKIETVSYLDKNR</sequence>
<reference evidence="3 4" key="1">
    <citation type="journal article" date="2018" name="Genome Announc.">
        <title>Genome Sequence of Geothermobacter sp. HR-1 Iron Reducer from the Loihi Seamount.</title>
        <authorList>
            <person name="Smith H."/>
            <person name="Abuyen K."/>
            <person name="Tremblay J."/>
            <person name="Savalia P."/>
            <person name="Perez-Rodriguez I."/>
            <person name="Emerson D."/>
            <person name="Tully B."/>
            <person name="Amend J."/>
        </authorList>
    </citation>
    <scope>NUCLEOTIDE SEQUENCE [LARGE SCALE GENOMIC DNA]</scope>
    <source>
        <strain evidence="3 4">HR-1</strain>
    </source>
</reference>
<dbReference type="GO" id="GO:0005737">
    <property type="term" value="C:cytoplasm"/>
    <property type="evidence" value="ECO:0007669"/>
    <property type="project" value="TreeGrafter"/>
</dbReference>
<evidence type="ECO:0000256" key="1">
    <source>
        <dbReference type="PROSITE-ProRule" id="PRU00409"/>
    </source>
</evidence>
<dbReference type="PROSITE" id="PS50975">
    <property type="entry name" value="ATP_GRASP"/>
    <property type="match status" value="1"/>
</dbReference>
<keyword evidence="1" id="KW-0547">Nucleotide-binding</keyword>
<dbReference type="Gene3D" id="3.40.50.20">
    <property type="match status" value="1"/>
</dbReference>
<evidence type="ECO:0000259" key="2">
    <source>
        <dbReference type="PROSITE" id="PS50975"/>
    </source>
</evidence>
<dbReference type="GO" id="GO:0009432">
    <property type="term" value="P:SOS response"/>
    <property type="evidence" value="ECO:0007669"/>
    <property type="project" value="TreeGrafter"/>
</dbReference>
<keyword evidence="1" id="KW-0067">ATP-binding</keyword>
<evidence type="ECO:0000313" key="4">
    <source>
        <dbReference type="Proteomes" id="UP000236340"/>
    </source>
</evidence>
<dbReference type="OrthoDB" id="5372487at2"/>
<feature type="domain" description="ATP-grasp" evidence="2">
    <location>
        <begin position="118"/>
        <end position="310"/>
    </location>
</feature>
<dbReference type="PANTHER" id="PTHR21621">
    <property type="entry name" value="RIBOSOMAL PROTEIN S6 MODIFICATION PROTEIN"/>
    <property type="match status" value="1"/>
</dbReference>
<gene>
    <name evidence="3" type="ORF">C2E25_09905</name>
</gene>
<dbReference type="GO" id="GO:0018169">
    <property type="term" value="F:ribosomal S6-glutamic acid ligase activity"/>
    <property type="evidence" value="ECO:0007669"/>
    <property type="project" value="TreeGrafter"/>
</dbReference>
<dbReference type="InterPro" id="IPR011761">
    <property type="entry name" value="ATP-grasp"/>
</dbReference>
<name>A0A2K2H9I5_9BACT</name>
<dbReference type="InterPro" id="IPR013815">
    <property type="entry name" value="ATP_grasp_subdomain_1"/>
</dbReference>
<protein>
    <recommendedName>
        <fullName evidence="2">ATP-grasp domain-containing protein</fullName>
    </recommendedName>
</protein>
<dbReference type="PANTHER" id="PTHR21621:SF0">
    <property type="entry name" value="BETA-CITRYLGLUTAMATE SYNTHASE B-RELATED"/>
    <property type="match status" value="1"/>
</dbReference>
<dbReference type="GO" id="GO:0005524">
    <property type="term" value="F:ATP binding"/>
    <property type="evidence" value="ECO:0007669"/>
    <property type="project" value="UniProtKB-UniRule"/>
</dbReference>
<dbReference type="Pfam" id="PF15632">
    <property type="entry name" value="ATPgrasp_Ter"/>
    <property type="match status" value="1"/>
</dbReference>
<dbReference type="AlphaFoldDB" id="A0A2K2H9I5"/>
<accession>A0A2K2H9I5</accession>
<dbReference type="Gene3D" id="3.30.470.20">
    <property type="entry name" value="ATP-grasp fold, B domain"/>
    <property type="match status" value="1"/>
</dbReference>
<organism evidence="3 4">
    <name type="scientific">Geothermobacter hydrogeniphilus</name>
    <dbReference type="NCBI Taxonomy" id="1969733"/>
    <lineage>
        <taxon>Bacteria</taxon>
        <taxon>Pseudomonadati</taxon>
        <taxon>Thermodesulfobacteriota</taxon>
        <taxon>Desulfuromonadia</taxon>
        <taxon>Desulfuromonadales</taxon>
        <taxon>Geothermobacteraceae</taxon>
        <taxon>Geothermobacter</taxon>
    </lineage>
</organism>
<dbReference type="SUPFAM" id="SSF56059">
    <property type="entry name" value="Glutathione synthetase ATP-binding domain-like"/>
    <property type="match status" value="1"/>
</dbReference>
<comment type="caution">
    <text evidence="3">The sequence shown here is derived from an EMBL/GenBank/DDBJ whole genome shotgun (WGS) entry which is preliminary data.</text>
</comment>
<dbReference type="Proteomes" id="UP000236340">
    <property type="component" value="Unassembled WGS sequence"/>
</dbReference>
<dbReference type="Gene3D" id="3.30.1490.20">
    <property type="entry name" value="ATP-grasp fold, A domain"/>
    <property type="match status" value="1"/>
</dbReference>
<dbReference type="GO" id="GO:0046872">
    <property type="term" value="F:metal ion binding"/>
    <property type="evidence" value="ECO:0007669"/>
    <property type="project" value="InterPro"/>
</dbReference>
<evidence type="ECO:0000313" key="3">
    <source>
        <dbReference type="EMBL" id="PNU19988.1"/>
    </source>
</evidence>
<proteinExistence type="predicted"/>